<keyword evidence="2" id="KW-1185">Reference proteome</keyword>
<gene>
    <name evidence="1" type="ORF">OC842_007733</name>
</gene>
<dbReference type="Proteomes" id="UP001176521">
    <property type="component" value="Unassembled WGS sequence"/>
</dbReference>
<sequence length="171" mass="18916">MTAKHQFERLTAQLLFLFGQDYTPLRRGLPIVAAPEALFSYARAADIVNDTLGEGFSQMTELGKFFQSAAGSLSPDGVAEERTPDKLVRVIMEGKKDDANLNNLAEQGHRYVTNMNVHPDSLLLILVVGTNFCIYKVRAQAQVLEIYGNINARSARSCQEAFATILHLLQS</sequence>
<accession>A0AAN6G3L0</accession>
<protein>
    <submittedName>
        <fullName evidence="1">Uncharacterized protein</fullName>
    </submittedName>
</protein>
<organism evidence="1 2">
    <name type="scientific">Tilletia horrida</name>
    <dbReference type="NCBI Taxonomy" id="155126"/>
    <lineage>
        <taxon>Eukaryota</taxon>
        <taxon>Fungi</taxon>
        <taxon>Dikarya</taxon>
        <taxon>Basidiomycota</taxon>
        <taxon>Ustilaginomycotina</taxon>
        <taxon>Exobasidiomycetes</taxon>
        <taxon>Tilletiales</taxon>
        <taxon>Tilletiaceae</taxon>
        <taxon>Tilletia</taxon>
    </lineage>
</organism>
<reference evidence="1" key="1">
    <citation type="journal article" date="2023" name="PhytoFront">
        <title>Draft Genome Resources of Seven Strains of Tilletia horrida, Causal Agent of Kernel Smut of Rice.</title>
        <authorList>
            <person name="Khanal S."/>
            <person name="Antony Babu S."/>
            <person name="Zhou X.G."/>
        </authorList>
    </citation>
    <scope>NUCLEOTIDE SEQUENCE</scope>
    <source>
        <strain evidence="1">TX3</strain>
    </source>
</reference>
<dbReference type="EMBL" id="JAPDMQ010001224">
    <property type="protein sequence ID" value="KAK0518629.1"/>
    <property type="molecule type" value="Genomic_DNA"/>
</dbReference>
<evidence type="ECO:0000313" key="1">
    <source>
        <dbReference type="EMBL" id="KAK0518629.1"/>
    </source>
</evidence>
<comment type="caution">
    <text evidence="1">The sequence shown here is derived from an EMBL/GenBank/DDBJ whole genome shotgun (WGS) entry which is preliminary data.</text>
</comment>
<dbReference type="AlphaFoldDB" id="A0AAN6G3L0"/>
<proteinExistence type="predicted"/>
<evidence type="ECO:0000313" key="2">
    <source>
        <dbReference type="Proteomes" id="UP001176521"/>
    </source>
</evidence>
<name>A0AAN6G3L0_9BASI</name>